<feature type="domain" description="MYND-type" evidence="8">
    <location>
        <begin position="242"/>
        <end position="281"/>
    </location>
</feature>
<dbReference type="Gene3D" id="1.25.40.10">
    <property type="entry name" value="Tetratricopeptide repeat domain"/>
    <property type="match status" value="1"/>
</dbReference>
<dbReference type="Gene3D" id="6.10.140.2220">
    <property type="match status" value="1"/>
</dbReference>
<dbReference type="PROSITE" id="PS50828">
    <property type="entry name" value="SMR"/>
    <property type="match status" value="1"/>
</dbReference>
<dbReference type="InterPro" id="IPR013083">
    <property type="entry name" value="Znf_RING/FYVE/PHD"/>
</dbReference>
<comment type="caution">
    <text evidence="9">The sequence shown here is derived from an EMBL/GenBank/DDBJ whole genome shotgun (WGS) entry which is preliminary data.</text>
</comment>
<evidence type="ECO:0000259" key="7">
    <source>
        <dbReference type="PROSITE" id="PS50828"/>
    </source>
</evidence>
<dbReference type="SUPFAM" id="SSF57850">
    <property type="entry name" value="RING/U-box"/>
    <property type="match status" value="1"/>
</dbReference>
<evidence type="ECO:0000256" key="1">
    <source>
        <dbReference type="ARBA" id="ARBA00022723"/>
    </source>
</evidence>
<dbReference type="InterPro" id="IPR036063">
    <property type="entry name" value="Smr_dom_sf"/>
</dbReference>
<reference evidence="9" key="1">
    <citation type="submission" date="2020-05" db="EMBL/GenBank/DDBJ databases">
        <title>Phylogenomic resolution of chytrid fungi.</title>
        <authorList>
            <person name="Stajich J.E."/>
            <person name="Amses K."/>
            <person name="Simmons R."/>
            <person name="Seto K."/>
            <person name="Myers J."/>
            <person name="Bonds A."/>
            <person name="Quandt C.A."/>
            <person name="Barry K."/>
            <person name="Liu P."/>
            <person name="Grigoriev I."/>
            <person name="Longcore J.E."/>
            <person name="James T.Y."/>
        </authorList>
    </citation>
    <scope>NUCLEOTIDE SEQUENCE</scope>
    <source>
        <strain evidence="9">JEL0379</strain>
    </source>
</reference>
<dbReference type="SUPFAM" id="SSF144232">
    <property type="entry name" value="HIT/MYND zinc finger-like"/>
    <property type="match status" value="1"/>
</dbReference>
<dbReference type="SMART" id="SM00463">
    <property type="entry name" value="SMR"/>
    <property type="match status" value="1"/>
</dbReference>
<name>A0AAD5XIM1_9FUNG</name>
<evidence type="ECO:0000256" key="3">
    <source>
        <dbReference type="ARBA" id="ARBA00022833"/>
    </source>
</evidence>
<dbReference type="Gene3D" id="3.30.40.10">
    <property type="entry name" value="Zinc/RING finger domain, C3HC4 (zinc finger)"/>
    <property type="match status" value="1"/>
</dbReference>
<dbReference type="InterPro" id="IPR001841">
    <property type="entry name" value="Znf_RING"/>
</dbReference>
<dbReference type="Pfam" id="PF01713">
    <property type="entry name" value="Smr"/>
    <property type="match status" value="1"/>
</dbReference>
<dbReference type="PANTHER" id="PTHR47417:SF1">
    <property type="entry name" value="SMR DOMAIN-CONTAINING PROTEIN YPL199C"/>
    <property type="match status" value="1"/>
</dbReference>
<dbReference type="GO" id="GO:0008270">
    <property type="term" value="F:zinc ion binding"/>
    <property type="evidence" value="ECO:0007669"/>
    <property type="project" value="UniProtKB-KW"/>
</dbReference>
<feature type="region of interest" description="Disordered" evidence="5">
    <location>
        <begin position="462"/>
        <end position="490"/>
    </location>
</feature>
<dbReference type="SUPFAM" id="SSF160443">
    <property type="entry name" value="SMR domain-like"/>
    <property type="match status" value="1"/>
</dbReference>
<feature type="compositionally biased region" description="Basic residues" evidence="5">
    <location>
        <begin position="478"/>
        <end position="490"/>
    </location>
</feature>
<dbReference type="PANTHER" id="PTHR47417">
    <property type="entry name" value="SMR DOMAIN-CONTAINING PROTEIN YPL199C"/>
    <property type="match status" value="1"/>
</dbReference>
<dbReference type="PROSITE" id="PS50865">
    <property type="entry name" value="ZF_MYND_2"/>
    <property type="match status" value="1"/>
</dbReference>
<dbReference type="Proteomes" id="UP001212152">
    <property type="component" value="Unassembled WGS sequence"/>
</dbReference>
<dbReference type="InterPro" id="IPR011990">
    <property type="entry name" value="TPR-like_helical_dom_sf"/>
</dbReference>
<evidence type="ECO:0000259" key="8">
    <source>
        <dbReference type="PROSITE" id="PS50865"/>
    </source>
</evidence>
<gene>
    <name evidence="9" type="ORF">HDU87_000584</name>
</gene>
<evidence type="ECO:0000313" key="10">
    <source>
        <dbReference type="Proteomes" id="UP001212152"/>
    </source>
</evidence>
<proteinExistence type="predicted"/>
<keyword evidence="10" id="KW-1185">Reference proteome</keyword>
<organism evidence="9 10">
    <name type="scientific">Geranomyces variabilis</name>
    <dbReference type="NCBI Taxonomy" id="109894"/>
    <lineage>
        <taxon>Eukaryota</taxon>
        <taxon>Fungi</taxon>
        <taxon>Fungi incertae sedis</taxon>
        <taxon>Chytridiomycota</taxon>
        <taxon>Chytridiomycota incertae sedis</taxon>
        <taxon>Chytridiomycetes</taxon>
        <taxon>Spizellomycetales</taxon>
        <taxon>Powellomycetaceae</taxon>
        <taxon>Geranomyces</taxon>
    </lineage>
</organism>
<dbReference type="PROSITE" id="PS50089">
    <property type="entry name" value="ZF_RING_2"/>
    <property type="match status" value="1"/>
</dbReference>
<keyword evidence="1" id="KW-0479">Metal-binding</keyword>
<evidence type="ECO:0000256" key="5">
    <source>
        <dbReference type="SAM" id="MobiDB-lite"/>
    </source>
</evidence>
<keyword evidence="2 4" id="KW-0863">Zinc-finger</keyword>
<evidence type="ECO:0000256" key="4">
    <source>
        <dbReference type="PROSITE-ProRule" id="PRU00134"/>
    </source>
</evidence>
<evidence type="ECO:0000313" key="9">
    <source>
        <dbReference type="EMBL" id="KAJ3169702.1"/>
    </source>
</evidence>
<keyword evidence="3" id="KW-0862">Zinc</keyword>
<dbReference type="SMART" id="SM00184">
    <property type="entry name" value="RING"/>
    <property type="match status" value="1"/>
</dbReference>
<dbReference type="Gene3D" id="3.30.1370.110">
    <property type="match status" value="1"/>
</dbReference>
<dbReference type="Pfam" id="PF01753">
    <property type="entry name" value="zf-MYND"/>
    <property type="match status" value="1"/>
</dbReference>
<evidence type="ECO:0000256" key="2">
    <source>
        <dbReference type="ARBA" id="ARBA00022771"/>
    </source>
</evidence>
<protein>
    <recommendedName>
        <fullName evidence="11">Smr domain-containing protein</fullName>
    </recommendedName>
</protein>
<dbReference type="EMBL" id="JADGJQ010000105">
    <property type="protein sequence ID" value="KAJ3169702.1"/>
    <property type="molecule type" value="Genomic_DNA"/>
</dbReference>
<evidence type="ECO:0008006" key="11">
    <source>
        <dbReference type="Google" id="ProtNLM"/>
    </source>
</evidence>
<dbReference type="InterPro" id="IPR002893">
    <property type="entry name" value="Znf_MYND"/>
</dbReference>
<dbReference type="InterPro" id="IPR002625">
    <property type="entry name" value="Smr_dom"/>
</dbReference>
<dbReference type="GO" id="GO:0005737">
    <property type="term" value="C:cytoplasm"/>
    <property type="evidence" value="ECO:0007669"/>
    <property type="project" value="UniProtKB-ARBA"/>
</dbReference>
<feature type="domain" description="Smr" evidence="7">
    <location>
        <begin position="748"/>
        <end position="821"/>
    </location>
</feature>
<evidence type="ECO:0000259" key="6">
    <source>
        <dbReference type="PROSITE" id="PS50089"/>
    </source>
</evidence>
<accession>A0AAD5XIM1</accession>
<dbReference type="InterPro" id="IPR053020">
    <property type="entry name" value="Smr_domain_protein"/>
</dbReference>
<feature type="domain" description="RING-type" evidence="6">
    <location>
        <begin position="523"/>
        <end position="583"/>
    </location>
</feature>
<dbReference type="AlphaFoldDB" id="A0AAD5XIM1"/>
<sequence>MNDPPRLHTELFSFEEISKETFKLISPSELPAPAVYPFPMLAMQLQKTVGARHAMETIPDKGPGITAKGMAQTLRMCVPRESLQEIQKGVTASCADHRVHYQLLLADCYMFGLKGAKRDSERASQLWYEAAYGGLPEACIAVAQICYYKLVGLERDVPVPVIPRTSPNYVVLEQMWFWLDAALERDWICPFVLHLAQQAKRNGSWKLSARAKKVLRDRDVVVKREVAEMEAQHSVRCARPDCIIRVTSSSQLKACGRCHGVSYCSASCQHVDWRERHKAVCVPSDGPAPATASGKTESGKGQSVNLSLGGISITSTTLDADYLTTIGNVFGMERFKLMCSVRGQSDLPPLEYRELMRQARDLMEQREYAAAKRCLTRAADEVWMRHPVFGKEADDRRDMLRILRLGVKCSLALSEKHMSETDVDSALEDLELLLTTGIFPLEELEPDVLEDLRRMGKQAKLQKARLSHSLPMQTPQSRTRRNKNGKKKKQAIKKDELDVIVVSTEQLLTLDVATNACSSDDGCTICLTGWTDFTTFTLAVVPPCQHATCAPCLSRFQKACKKSFESATSAERVKVVFACVLCRSAFPETLTTTAAQVSIQRSLVPAFQDLPQHLGVADPEDRRRLLTSLLTAHDFDLAQVTDILFRMVGVVTTTAVQDLTHDDKQRIYDAAREPVRKLAEEHRLLRAKLGASYESNQPEWRATLARAREVAEALGKARENAAADIYERVNAAGKMGHAALNGRAPVHVDLHGLHEDEARRNLIEFVFPTLPVLKTVNVITGKGAHSKDGEGVLRDLVKTLAVAKGFRVEKTKNAGVLALRA</sequence>